<accession>A0A856MPL1</accession>
<protein>
    <submittedName>
        <fullName evidence="3">Glycosyltransferase family 4 protein</fullName>
    </submittedName>
</protein>
<dbReference type="EMBL" id="CP030118">
    <property type="protein sequence ID" value="QDL10926.1"/>
    <property type="molecule type" value="Genomic_DNA"/>
</dbReference>
<feature type="domain" description="Glycosyltransferase subfamily 4-like N-terminal" evidence="2">
    <location>
        <begin position="18"/>
        <end position="140"/>
    </location>
</feature>
<dbReference type="Pfam" id="PF13439">
    <property type="entry name" value="Glyco_transf_4"/>
    <property type="match status" value="1"/>
</dbReference>
<reference evidence="3 4" key="1">
    <citation type="submission" date="2018-06" db="EMBL/GenBank/DDBJ databases">
        <title>Comparative genomics of Brasilonema spp. strains.</title>
        <authorList>
            <person name="Alvarenga D.O."/>
            <person name="Fiore M.F."/>
            <person name="Varani A.M."/>
        </authorList>
    </citation>
    <scope>NUCLEOTIDE SEQUENCE [LARGE SCALE GENOMIC DNA]</scope>
    <source>
        <strain evidence="3 4">CENA114</strain>
    </source>
</reference>
<feature type="domain" description="Glycosyl transferase family 1" evidence="1">
    <location>
        <begin position="165"/>
        <end position="318"/>
    </location>
</feature>
<proteinExistence type="predicted"/>
<evidence type="ECO:0000313" key="3">
    <source>
        <dbReference type="EMBL" id="QDL10926.1"/>
    </source>
</evidence>
<organism evidence="3 4">
    <name type="scientific">Brasilonema sennae CENA114</name>
    <dbReference type="NCBI Taxonomy" id="415709"/>
    <lineage>
        <taxon>Bacteria</taxon>
        <taxon>Bacillati</taxon>
        <taxon>Cyanobacteriota</taxon>
        <taxon>Cyanophyceae</taxon>
        <taxon>Nostocales</taxon>
        <taxon>Scytonemataceae</taxon>
        <taxon>Brasilonema</taxon>
        <taxon>Bromeliae group (in: Brasilonema)</taxon>
    </lineage>
</organism>
<name>A0A856MPL1_9CYAN</name>
<dbReference type="RefSeq" id="WP_171977477.1">
    <property type="nucleotide sequence ID" value="NZ_CAWOXK010000001.1"/>
</dbReference>
<dbReference type="Proteomes" id="UP000503129">
    <property type="component" value="Chromosome"/>
</dbReference>
<gene>
    <name evidence="3" type="ORF">DP114_26160</name>
</gene>
<keyword evidence="3" id="KW-0808">Transferase</keyword>
<dbReference type="CDD" id="cd03802">
    <property type="entry name" value="GT4_AviGT4-like"/>
    <property type="match status" value="1"/>
</dbReference>
<dbReference type="PANTHER" id="PTHR12526:SF595">
    <property type="entry name" value="BLL5217 PROTEIN"/>
    <property type="match status" value="1"/>
</dbReference>
<dbReference type="Gene3D" id="3.40.50.2000">
    <property type="entry name" value="Glycogen Phosphorylase B"/>
    <property type="match status" value="2"/>
</dbReference>
<dbReference type="InterPro" id="IPR001296">
    <property type="entry name" value="Glyco_trans_1"/>
</dbReference>
<dbReference type="GO" id="GO:0016757">
    <property type="term" value="F:glycosyltransferase activity"/>
    <property type="evidence" value="ECO:0007669"/>
    <property type="project" value="InterPro"/>
</dbReference>
<sequence length="362" mass="40403">MKIAQVAPLWERVPPATYGGIELVVSLLTDELVRRGHDVTLFASGDSQTLARLEATHPRALRLDPNVKEGIMYEMLHASNVYQQAEEFDIIHSHIGIWALQLTSMVSTPTVHTLHGAFTDESSRVYTLHRTQRYVSISDAQRQPDLNYVSTVYNGIKIEDYPFVAQPKEPPYLAFLGRFSPEKGPQHAIAIAKQAGWRLKMAGKVDVVDTEFFEKEIAPFIDGEQIQFLGEVDHPAKVELLGNASITLFPITWQEPFGLVMIESMATGTPVIGINMGSVPEVIAHGKTGFVCDSYEQMAQMIPAALELNRQTCREYVENRFTVKQMVDAYEAVYEEILKGRTAKGGLLHALKNSLESIAFVK</sequence>
<dbReference type="KEGG" id="bsen:DP114_26160"/>
<dbReference type="Pfam" id="PF00534">
    <property type="entry name" value="Glycos_transf_1"/>
    <property type="match status" value="1"/>
</dbReference>
<keyword evidence="4" id="KW-1185">Reference proteome</keyword>
<dbReference type="InterPro" id="IPR028098">
    <property type="entry name" value="Glyco_trans_4-like_N"/>
</dbReference>
<evidence type="ECO:0000259" key="2">
    <source>
        <dbReference type="Pfam" id="PF13439"/>
    </source>
</evidence>
<dbReference type="SUPFAM" id="SSF53756">
    <property type="entry name" value="UDP-Glycosyltransferase/glycogen phosphorylase"/>
    <property type="match status" value="1"/>
</dbReference>
<dbReference type="PANTHER" id="PTHR12526">
    <property type="entry name" value="GLYCOSYLTRANSFERASE"/>
    <property type="match status" value="1"/>
</dbReference>
<dbReference type="AlphaFoldDB" id="A0A856MPL1"/>
<evidence type="ECO:0000313" key="4">
    <source>
        <dbReference type="Proteomes" id="UP000503129"/>
    </source>
</evidence>
<evidence type="ECO:0000259" key="1">
    <source>
        <dbReference type="Pfam" id="PF00534"/>
    </source>
</evidence>